<dbReference type="EMBL" id="SMSJ01000081">
    <property type="protein sequence ID" value="TDH59088.1"/>
    <property type="molecule type" value="Genomic_DNA"/>
</dbReference>
<protein>
    <submittedName>
        <fullName evidence="1">IS3 family transposase</fullName>
    </submittedName>
</protein>
<reference evidence="1 2" key="1">
    <citation type="journal article" date="2016" name="J. Microbiol.">
        <title>Dankookia rubra gen. nov., sp. nov., an alphaproteobacterium isolated from sediment of a shallow stream.</title>
        <authorList>
            <person name="Kim W.H."/>
            <person name="Kim D.H."/>
            <person name="Kang K."/>
            <person name="Ahn T.Y."/>
        </authorList>
    </citation>
    <scope>NUCLEOTIDE SEQUENCE [LARGE SCALE GENOMIC DNA]</scope>
    <source>
        <strain evidence="1 2">JCM30602</strain>
    </source>
</reference>
<gene>
    <name evidence="1" type="ORF">E2C06_29125</name>
</gene>
<dbReference type="GO" id="GO:0003677">
    <property type="term" value="F:DNA binding"/>
    <property type="evidence" value="ECO:0007669"/>
    <property type="project" value="InterPro"/>
</dbReference>
<accession>A0A4R5Q9B1</accession>
<dbReference type="RefSeq" id="WP_133292091.1">
    <property type="nucleotide sequence ID" value="NZ_SMSJ01000081.1"/>
</dbReference>
<organism evidence="1 2">
    <name type="scientific">Dankookia rubra</name>
    <dbReference type="NCBI Taxonomy" id="1442381"/>
    <lineage>
        <taxon>Bacteria</taxon>
        <taxon>Pseudomonadati</taxon>
        <taxon>Pseudomonadota</taxon>
        <taxon>Alphaproteobacteria</taxon>
        <taxon>Acetobacterales</taxon>
        <taxon>Roseomonadaceae</taxon>
        <taxon>Dankookia</taxon>
    </lineage>
</organism>
<dbReference type="GO" id="GO:0004803">
    <property type="term" value="F:transposase activity"/>
    <property type="evidence" value="ECO:0007669"/>
    <property type="project" value="InterPro"/>
</dbReference>
<dbReference type="OrthoDB" id="9098110at2"/>
<dbReference type="AlphaFoldDB" id="A0A4R5Q9B1"/>
<comment type="caution">
    <text evidence="1">The sequence shown here is derived from an EMBL/GenBank/DDBJ whole genome shotgun (WGS) entry which is preliminary data.</text>
</comment>
<name>A0A4R5Q9B1_9PROT</name>
<keyword evidence="2" id="KW-1185">Reference proteome</keyword>
<dbReference type="Proteomes" id="UP000295096">
    <property type="component" value="Unassembled WGS sequence"/>
</dbReference>
<evidence type="ECO:0000313" key="2">
    <source>
        <dbReference type="Proteomes" id="UP000295096"/>
    </source>
</evidence>
<evidence type="ECO:0000313" key="1">
    <source>
        <dbReference type="EMBL" id="TDH59088.1"/>
    </source>
</evidence>
<dbReference type="GO" id="GO:0006313">
    <property type="term" value="P:DNA transposition"/>
    <property type="evidence" value="ECO:0007669"/>
    <property type="project" value="InterPro"/>
</dbReference>
<sequence>MATSPPAAPGPKVGPLAPGQRWSVARKREVVLRLLRGESAELLSRELGLPMFKLEQWRQKAEAAVDGALKEREADTAATELAATMQRIGELSMEVELLRAKMECSTPLARRRSR</sequence>
<proteinExistence type="predicted"/>